<evidence type="ECO:0000256" key="2">
    <source>
        <dbReference type="SAM" id="MobiDB-lite"/>
    </source>
</evidence>
<dbReference type="KEGG" id="lpav:PLANPX_1888"/>
<keyword evidence="3" id="KW-0732">Signal</keyword>
<evidence type="ECO:0000313" key="5">
    <source>
        <dbReference type="Proteomes" id="UP000326837"/>
    </source>
</evidence>
<feature type="coiled-coil region" evidence="1">
    <location>
        <begin position="82"/>
        <end position="109"/>
    </location>
</feature>
<organism evidence="4 5">
    <name type="scientific">Lacipirellula parvula</name>
    <dbReference type="NCBI Taxonomy" id="2650471"/>
    <lineage>
        <taxon>Bacteria</taxon>
        <taxon>Pseudomonadati</taxon>
        <taxon>Planctomycetota</taxon>
        <taxon>Planctomycetia</taxon>
        <taxon>Pirellulales</taxon>
        <taxon>Lacipirellulaceae</taxon>
        <taxon>Lacipirellula</taxon>
    </lineage>
</organism>
<keyword evidence="1" id="KW-0175">Coiled coil</keyword>
<evidence type="ECO:0000256" key="1">
    <source>
        <dbReference type="SAM" id="Coils"/>
    </source>
</evidence>
<dbReference type="Proteomes" id="UP000326837">
    <property type="component" value="Chromosome"/>
</dbReference>
<evidence type="ECO:0000256" key="3">
    <source>
        <dbReference type="SAM" id="SignalP"/>
    </source>
</evidence>
<protein>
    <submittedName>
        <fullName evidence="4">Uncharacterized protein</fullName>
    </submittedName>
</protein>
<feature type="region of interest" description="Disordered" evidence="2">
    <location>
        <begin position="161"/>
        <end position="188"/>
    </location>
</feature>
<sequence length="188" mass="20040">MRHLSYLLAAAFCVTACASANAVDPLSKPGQAIKGTSQEYRHHAMYLRHRHTGEYAGTLHEHAMYHAASNTEISQPVAIDQVNEIEHQLQAAEKQLTELEASLTAAEKAAAKDHLAAIHQQHALAAKHVAELKSEIAKPKPAPAKVAEQAEAVQKAAATAGEAHDSIMKSQGVTPPKAAAENSIVVKK</sequence>
<evidence type="ECO:0000313" key="4">
    <source>
        <dbReference type="EMBL" id="BBO32276.1"/>
    </source>
</evidence>
<name>A0A5K7XD13_9BACT</name>
<dbReference type="AlphaFoldDB" id="A0A5K7XD13"/>
<gene>
    <name evidence="4" type="ORF">PLANPX_1888</name>
</gene>
<reference evidence="5" key="1">
    <citation type="submission" date="2019-10" db="EMBL/GenBank/DDBJ databases">
        <title>Lacipirellula parvula gen. nov., sp. nov., representing a lineage of planctomycetes widespread in freshwater anoxic habitats, and description of the family Lacipirellulaceae.</title>
        <authorList>
            <person name="Dedysh S.N."/>
            <person name="Kulichevskaya I.S."/>
            <person name="Beletsky A.V."/>
            <person name="Rakitin A.L."/>
            <person name="Mardanov A.V."/>
            <person name="Ivanova A.A."/>
            <person name="Saltykova V.X."/>
            <person name="Rijpstra W.I.C."/>
            <person name="Sinninghe Damste J.S."/>
            <person name="Ravin N.V."/>
        </authorList>
    </citation>
    <scope>NUCLEOTIDE SEQUENCE [LARGE SCALE GENOMIC DNA]</scope>
    <source>
        <strain evidence="5">PX69</strain>
    </source>
</reference>
<keyword evidence="5" id="KW-1185">Reference proteome</keyword>
<feature type="signal peptide" evidence="3">
    <location>
        <begin position="1"/>
        <end position="22"/>
    </location>
</feature>
<feature type="chain" id="PRO_5025004553" evidence="3">
    <location>
        <begin position="23"/>
        <end position="188"/>
    </location>
</feature>
<dbReference type="RefSeq" id="WP_152098267.1">
    <property type="nucleotide sequence ID" value="NZ_AP021861.1"/>
</dbReference>
<dbReference type="EMBL" id="AP021861">
    <property type="protein sequence ID" value="BBO32276.1"/>
    <property type="molecule type" value="Genomic_DNA"/>
</dbReference>
<proteinExistence type="predicted"/>
<accession>A0A5K7XD13</accession>